<reference evidence="6 7" key="1">
    <citation type="submission" date="2018-10" db="EMBL/GenBank/DDBJ databases">
        <title>Genomic Encyclopedia of Archaeal and Bacterial Type Strains, Phase II (KMG-II): from individual species to whole genera.</title>
        <authorList>
            <person name="Goeker M."/>
        </authorList>
    </citation>
    <scope>NUCLEOTIDE SEQUENCE [LARGE SCALE GENOMIC DNA]</scope>
    <source>
        <strain evidence="6 7">DSM 45657</strain>
    </source>
</reference>
<keyword evidence="3 5" id="KW-1133">Transmembrane helix</keyword>
<proteinExistence type="predicted"/>
<keyword evidence="4 5" id="KW-0472">Membrane</keyword>
<dbReference type="InterPro" id="IPR007343">
    <property type="entry name" value="Uncharacterised_pept_Zn_put"/>
</dbReference>
<keyword evidence="6" id="KW-0645">Protease</keyword>
<dbReference type="Proteomes" id="UP000282454">
    <property type="component" value="Unassembled WGS sequence"/>
</dbReference>
<dbReference type="EMBL" id="RCDD01000001">
    <property type="protein sequence ID" value="RLK61557.1"/>
    <property type="molecule type" value="Genomic_DNA"/>
</dbReference>
<dbReference type="AlphaFoldDB" id="A0A421BB05"/>
<evidence type="ECO:0000256" key="1">
    <source>
        <dbReference type="ARBA" id="ARBA00004167"/>
    </source>
</evidence>
<dbReference type="GO" id="GO:0008237">
    <property type="term" value="F:metallopeptidase activity"/>
    <property type="evidence" value="ECO:0007669"/>
    <property type="project" value="UniProtKB-KW"/>
</dbReference>
<sequence length="299" mass="32135">MIGNEPRYDYAPVGSSRVSRRDLPLVILGVLGTFIMGMFWFAAMRGYGAPRVIEGTPYAVGEQSELSDADTPVDIAKNSLLVPGREVAAAQCAMPPLGTTAAQLEAFYREGLVCLDRAWTPVLRAIGKPVVSPKLSIADVPKARCGVTPTEDEALAFYCNRDRTIYMPRERLMRSAGDSAPYHLAVLAHEYGHHVQALTGILSASALREDTAAEHEALEISRRTELQANCLGGLFLDAARRGGALTSDFVDEAADSFGDTLSSETHGSRRNQLAWAKRGTAGGTTASCDTWSAESVDVE</sequence>
<comment type="subcellular location">
    <subcellularLocation>
        <location evidence="1">Membrane</location>
        <topology evidence="1">Single-pass membrane protein</topology>
    </subcellularLocation>
</comment>
<evidence type="ECO:0000313" key="6">
    <source>
        <dbReference type="EMBL" id="RLK61557.1"/>
    </source>
</evidence>
<dbReference type="PANTHER" id="PTHR30168">
    <property type="entry name" value="PUTATIVE MEMBRANE PROTEIN YPFJ"/>
    <property type="match status" value="1"/>
</dbReference>
<feature type="transmembrane region" description="Helical" evidence="5">
    <location>
        <begin position="23"/>
        <end position="43"/>
    </location>
</feature>
<keyword evidence="6" id="KW-0378">Hydrolase</keyword>
<accession>A0A421BB05</accession>
<organism evidence="6 7">
    <name type="scientific">Actinokineospora cianjurensis</name>
    <dbReference type="NCBI Taxonomy" id="585224"/>
    <lineage>
        <taxon>Bacteria</taxon>
        <taxon>Bacillati</taxon>
        <taxon>Actinomycetota</taxon>
        <taxon>Actinomycetes</taxon>
        <taxon>Pseudonocardiales</taxon>
        <taxon>Pseudonocardiaceae</taxon>
        <taxon>Actinokineospora</taxon>
    </lineage>
</organism>
<dbReference type="RefSeq" id="WP_121390187.1">
    <property type="nucleotide sequence ID" value="NZ_RCDD01000001.1"/>
</dbReference>
<dbReference type="GO" id="GO:0006508">
    <property type="term" value="P:proteolysis"/>
    <property type="evidence" value="ECO:0007669"/>
    <property type="project" value="UniProtKB-KW"/>
</dbReference>
<dbReference type="Pfam" id="PF04228">
    <property type="entry name" value="Zn_peptidase"/>
    <property type="match status" value="1"/>
</dbReference>
<evidence type="ECO:0000256" key="2">
    <source>
        <dbReference type="ARBA" id="ARBA00022692"/>
    </source>
</evidence>
<dbReference type="GO" id="GO:0016020">
    <property type="term" value="C:membrane"/>
    <property type="evidence" value="ECO:0007669"/>
    <property type="project" value="UniProtKB-SubCell"/>
</dbReference>
<name>A0A421BB05_9PSEU</name>
<dbReference type="PANTHER" id="PTHR30168:SF0">
    <property type="entry name" value="INNER MEMBRANE PROTEIN"/>
    <property type="match status" value="1"/>
</dbReference>
<evidence type="ECO:0000256" key="4">
    <source>
        <dbReference type="ARBA" id="ARBA00023136"/>
    </source>
</evidence>
<comment type="caution">
    <text evidence="6">The sequence shown here is derived from an EMBL/GenBank/DDBJ whole genome shotgun (WGS) entry which is preliminary data.</text>
</comment>
<gene>
    <name evidence="6" type="ORF">CLV68_2098</name>
</gene>
<dbReference type="OrthoDB" id="7950418at2"/>
<keyword evidence="7" id="KW-1185">Reference proteome</keyword>
<evidence type="ECO:0000313" key="7">
    <source>
        <dbReference type="Proteomes" id="UP000282454"/>
    </source>
</evidence>
<protein>
    <submittedName>
        <fullName evidence="6">Putative metalloprotease</fullName>
    </submittedName>
</protein>
<evidence type="ECO:0000256" key="5">
    <source>
        <dbReference type="SAM" id="Phobius"/>
    </source>
</evidence>
<evidence type="ECO:0000256" key="3">
    <source>
        <dbReference type="ARBA" id="ARBA00022989"/>
    </source>
</evidence>
<keyword evidence="2 5" id="KW-0812">Transmembrane</keyword>
<keyword evidence="6" id="KW-0482">Metalloprotease</keyword>